<dbReference type="Pfam" id="PF13456">
    <property type="entry name" value="RVT_3"/>
    <property type="match status" value="1"/>
</dbReference>
<dbReference type="GO" id="GO:0003676">
    <property type="term" value="F:nucleic acid binding"/>
    <property type="evidence" value="ECO:0007669"/>
    <property type="project" value="InterPro"/>
</dbReference>
<dbReference type="InterPro" id="IPR012337">
    <property type="entry name" value="RNaseH-like_sf"/>
</dbReference>
<dbReference type="InterPro" id="IPR036397">
    <property type="entry name" value="RNaseH_sf"/>
</dbReference>
<evidence type="ECO:0000259" key="1">
    <source>
        <dbReference type="PROSITE" id="PS50879"/>
    </source>
</evidence>
<dbReference type="PANTHER" id="PTHR46387">
    <property type="entry name" value="POLYNUCLEOTIDYL TRANSFERASE, RIBONUCLEASE H-LIKE SUPERFAMILY PROTEIN"/>
    <property type="match status" value="1"/>
</dbReference>
<protein>
    <recommendedName>
        <fullName evidence="1">RNase H type-1 domain-containing protein</fullName>
    </recommendedName>
</protein>
<reference evidence="2 3" key="1">
    <citation type="journal article" date="2016" name="Nat. Commun.">
        <title>Thousands of microbial genomes shed light on interconnected biogeochemical processes in an aquifer system.</title>
        <authorList>
            <person name="Anantharaman K."/>
            <person name="Brown C.T."/>
            <person name="Hug L.A."/>
            <person name="Sharon I."/>
            <person name="Castelle C.J."/>
            <person name="Probst A.J."/>
            <person name="Thomas B.C."/>
            <person name="Singh A."/>
            <person name="Wilkins M.J."/>
            <person name="Karaoz U."/>
            <person name="Brodie E.L."/>
            <person name="Williams K.H."/>
            <person name="Hubbard S.S."/>
            <person name="Banfield J.F."/>
        </authorList>
    </citation>
    <scope>NUCLEOTIDE SEQUENCE [LARGE SCALE GENOMIC DNA]</scope>
</reference>
<dbReference type="SUPFAM" id="SSF53098">
    <property type="entry name" value="Ribonuclease H-like"/>
    <property type="match status" value="1"/>
</dbReference>
<dbReference type="Proteomes" id="UP000185874">
    <property type="component" value="Unassembled WGS sequence"/>
</dbReference>
<name>A0A1F7SJZ8_9BACT</name>
<organism evidence="2 3">
    <name type="scientific">Candidatus Shapirobacteria bacterium RBG_13_44_7</name>
    <dbReference type="NCBI Taxonomy" id="1802149"/>
    <lineage>
        <taxon>Bacteria</taxon>
        <taxon>Candidatus Shapironibacteriota</taxon>
    </lineage>
</organism>
<dbReference type="Gene3D" id="3.30.420.10">
    <property type="entry name" value="Ribonuclease H-like superfamily/Ribonuclease H"/>
    <property type="match status" value="1"/>
</dbReference>
<dbReference type="InterPro" id="IPR002156">
    <property type="entry name" value="RNaseH_domain"/>
</dbReference>
<dbReference type="PROSITE" id="PS50879">
    <property type="entry name" value="RNASE_H_1"/>
    <property type="match status" value="1"/>
</dbReference>
<proteinExistence type="predicted"/>
<evidence type="ECO:0000313" key="2">
    <source>
        <dbReference type="EMBL" id="OGL54090.1"/>
    </source>
</evidence>
<feature type="domain" description="RNase H type-1" evidence="1">
    <location>
        <begin position="1"/>
        <end position="135"/>
    </location>
</feature>
<sequence>MEISVYTDGGARGNPGPAGYGLVVYDQSHQILYQEKKFLGVKTNNEAEYLGLIAALAWVQNNSSKFSLHQITFYSDSELLVRQILGLYKVKSKNLKPLFATAQNLFTQINLPYQFRHVLREGNSLADKLANQAMDLRP</sequence>
<dbReference type="PANTHER" id="PTHR46387:SF2">
    <property type="entry name" value="RIBONUCLEASE HI"/>
    <property type="match status" value="1"/>
</dbReference>
<comment type="caution">
    <text evidence="2">The sequence shown here is derived from an EMBL/GenBank/DDBJ whole genome shotgun (WGS) entry which is preliminary data.</text>
</comment>
<gene>
    <name evidence="2" type="ORF">A3K55_02570</name>
</gene>
<dbReference type="AlphaFoldDB" id="A0A1F7SJZ8"/>
<dbReference type="GO" id="GO:0004523">
    <property type="term" value="F:RNA-DNA hybrid ribonuclease activity"/>
    <property type="evidence" value="ECO:0007669"/>
    <property type="project" value="InterPro"/>
</dbReference>
<evidence type="ECO:0000313" key="3">
    <source>
        <dbReference type="Proteomes" id="UP000185874"/>
    </source>
</evidence>
<accession>A0A1F7SJZ8</accession>
<dbReference type="CDD" id="cd09279">
    <property type="entry name" value="RNase_HI_like"/>
    <property type="match status" value="1"/>
</dbReference>
<dbReference type="EMBL" id="MGDJ01000006">
    <property type="protein sequence ID" value="OGL54090.1"/>
    <property type="molecule type" value="Genomic_DNA"/>
</dbReference>